<proteinExistence type="predicted"/>
<organism evidence="3 4">
    <name type="scientific">Haloferula chungangensis</name>
    <dbReference type="NCBI Taxonomy" id="1048331"/>
    <lineage>
        <taxon>Bacteria</taxon>
        <taxon>Pseudomonadati</taxon>
        <taxon>Verrucomicrobiota</taxon>
        <taxon>Verrucomicrobiia</taxon>
        <taxon>Verrucomicrobiales</taxon>
        <taxon>Verrucomicrobiaceae</taxon>
        <taxon>Haloferula</taxon>
    </lineage>
</organism>
<comment type="caution">
    <text evidence="3">The sequence shown here is derived from an EMBL/GenBank/DDBJ whole genome shotgun (WGS) entry which is preliminary data.</text>
</comment>
<feature type="chain" id="PRO_5045418322" evidence="1">
    <location>
        <begin position="28"/>
        <end position="237"/>
    </location>
</feature>
<dbReference type="Pfam" id="PF07589">
    <property type="entry name" value="PEP-CTERM"/>
    <property type="match status" value="1"/>
</dbReference>
<evidence type="ECO:0000313" key="4">
    <source>
        <dbReference type="Proteomes" id="UP001596472"/>
    </source>
</evidence>
<dbReference type="Proteomes" id="UP001596472">
    <property type="component" value="Unassembled WGS sequence"/>
</dbReference>
<evidence type="ECO:0000256" key="1">
    <source>
        <dbReference type="SAM" id="SignalP"/>
    </source>
</evidence>
<feature type="signal peptide" evidence="1">
    <location>
        <begin position="1"/>
        <end position="27"/>
    </location>
</feature>
<reference evidence="4" key="1">
    <citation type="journal article" date="2019" name="Int. J. Syst. Evol. Microbiol.">
        <title>The Global Catalogue of Microorganisms (GCM) 10K type strain sequencing project: providing services to taxonomists for standard genome sequencing and annotation.</title>
        <authorList>
            <consortium name="The Broad Institute Genomics Platform"/>
            <consortium name="The Broad Institute Genome Sequencing Center for Infectious Disease"/>
            <person name="Wu L."/>
            <person name="Ma J."/>
        </authorList>
    </citation>
    <scope>NUCLEOTIDE SEQUENCE [LARGE SCALE GENOMIC DNA]</scope>
    <source>
        <strain evidence="4">CGMCC 4.1467</strain>
    </source>
</reference>
<dbReference type="InterPro" id="IPR013424">
    <property type="entry name" value="Ice-binding_C"/>
</dbReference>
<accession>A0ABW2L889</accession>
<keyword evidence="4" id="KW-1185">Reference proteome</keyword>
<protein>
    <submittedName>
        <fullName evidence="3">PEP-CTERM sorting domain-containing protein</fullName>
    </submittedName>
</protein>
<dbReference type="RefSeq" id="WP_379712542.1">
    <property type="nucleotide sequence ID" value="NZ_JBHTBS010000005.1"/>
</dbReference>
<gene>
    <name evidence="3" type="ORF">ACFQY0_11745</name>
</gene>
<keyword evidence="1" id="KW-0732">Signal</keyword>
<evidence type="ECO:0000313" key="3">
    <source>
        <dbReference type="EMBL" id="MFC7337853.1"/>
    </source>
</evidence>
<sequence>MNILHSSKRSLSCIVLPLLALSAACDATVIGFGQLGGNNATVSSTLASRAVADGSGYVVDNGATPNISLGWDSNWDIHTSTWFTDLENFTVGGGDWDNEGGVPRVGQLDGGLHTISLISDPGFALVINSFDFVHTLESSGTTVWNLSLTDSLTNVVWSETLNMDNSEFSSSLQTVSPGFTGADGESYTLTFERSSSSYASNGRHAIDNFSFNQVAVPEPSSALLICLGAMGLFRRRR</sequence>
<feature type="domain" description="Ice-binding protein C-terminal" evidence="2">
    <location>
        <begin position="215"/>
        <end position="237"/>
    </location>
</feature>
<name>A0ABW2L889_9BACT</name>
<dbReference type="NCBIfam" id="TIGR02595">
    <property type="entry name" value="PEP_CTERM"/>
    <property type="match status" value="1"/>
</dbReference>
<evidence type="ECO:0000259" key="2">
    <source>
        <dbReference type="Pfam" id="PF07589"/>
    </source>
</evidence>
<dbReference type="EMBL" id="JBHTBS010000005">
    <property type="protein sequence ID" value="MFC7337853.1"/>
    <property type="molecule type" value="Genomic_DNA"/>
</dbReference>